<feature type="region of interest" description="Disordered" evidence="7">
    <location>
        <begin position="238"/>
        <end position="298"/>
    </location>
</feature>
<dbReference type="EC" id="3.4.21.89" evidence="4 6"/>
<dbReference type="PRINTS" id="PR00727">
    <property type="entry name" value="LEADERPTASE"/>
</dbReference>
<comment type="similarity">
    <text evidence="3 6">Belongs to the peptidase S26 family.</text>
</comment>
<accession>A0A4D4LCR6</accession>
<feature type="transmembrane region" description="Helical" evidence="6">
    <location>
        <begin position="311"/>
        <end position="335"/>
    </location>
</feature>
<feature type="domain" description="Peptidase S26" evidence="8">
    <location>
        <begin position="313"/>
        <end position="505"/>
    </location>
</feature>
<evidence type="ECO:0000313" key="10">
    <source>
        <dbReference type="Proteomes" id="UP000301309"/>
    </source>
</evidence>
<feature type="compositionally biased region" description="Low complexity" evidence="7">
    <location>
        <begin position="614"/>
        <end position="628"/>
    </location>
</feature>
<dbReference type="PROSITE" id="PS00761">
    <property type="entry name" value="SPASE_I_3"/>
    <property type="match status" value="3"/>
</dbReference>
<dbReference type="InterPro" id="IPR000223">
    <property type="entry name" value="Pept_S26A_signal_pept_1"/>
</dbReference>
<comment type="caution">
    <text evidence="6">Lacks conserved residue(s) required for the propagation of feature annotation.</text>
</comment>
<name>A0A4D4LCR6_STRVO</name>
<keyword evidence="6" id="KW-1133">Transmembrane helix</keyword>
<evidence type="ECO:0000256" key="6">
    <source>
        <dbReference type="RuleBase" id="RU362042"/>
    </source>
</evidence>
<proteinExistence type="inferred from homology"/>
<dbReference type="GO" id="GO:0004252">
    <property type="term" value="F:serine-type endopeptidase activity"/>
    <property type="evidence" value="ECO:0007669"/>
    <property type="project" value="InterPro"/>
</dbReference>
<keyword evidence="6" id="KW-0472">Membrane</keyword>
<dbReference type="PANTHER" id="PTHR43390">
    <property type="entry name" value="SIGNAL PEPTIDASE I"/>
    <property type="match status" value="1"/>
</dbReference>
<evidence type="ECO:0000256" key="5">
    <source>
        <dbReference type="ARBA" id="ARBA00022801"/>
    </source>
</evidence>
<dbReference type="CDD" id="cd06530">
    <property type="entry name" value="S26_SPase_I"/>
    <property type="match status" value="3"/>
</dbReference>
<keyword evidence="10" id="KW-1185">Reference proteome</keyword>
<sequence>MPRAGRAAPVRRAAAAMAAWGSADRRRAPAAGGAARDRVCRPRAAGERLCGAAVPDPERFHGEHPPPGDRVLVNKLAYRFGDDPRRGDVVVFDGAGSFGEEEPSGNPVTGLLRKAAAAVGLAEPAESDYVKRVVGIGGDRVTCCDERGRIEVNGQPVDEHYLHPGDRPSRVRFDIVVPEGRLWVMGDHRDASRDSRDYLGAPGGGTVPVDKVIGRAEWIGWPFGRWSGVPRTDAFTSVPAAPGRIPSGAPVVPMGRRGRPRARARQAVPPVGVDVGTPRPPGERRVGGRAERRKIQRRIKRRRRRSAVKEIPILVGVALVIALVLKTFLVQAFVIPSGSMEQTIRIGDRVLVDKFTPWFGSKPERGDVVVFKDPGGWLDDERKPPKDDPPVIKQGKEFLTFIGLLPSSDEQDLIKRVVAVGGDTVECCDTNGKVTVNGTPLNEPYLHPGNPPSQKQFKVTVPQGRMFVMGDHRSNSADSRVHLDEPYQGTVPDNMVIGRAVVIAWPFGHMRRLEEPGTYASVKDAPSGATQAEGSAHRLSPMDQQGMVQLPTPAELPLVMGVVILRRSWGRRQSGVRSGCGGFGGRRTIRSRRAREAARDGAEHPTNGADEAPEAGAPTNGAAAAPGASDPHGSDGGPEPSDPQDGPGAADPSGPGDGASKPGPGKPGGPGKLGKPKKVRSFWKELPILVIIALALALLIKTFLVQAFSIPSDSMQDTLQRGDRVLVDKLTPWFGSEPERGEVVVFHDPGGWLGESQTKSSGPVAEGIQKALSFIGLMPSAEEKDLIKRVIAVGGDTVSCKRGGKVMVNGKPLDEPYIFPGNTPCDEKPFGPIKVPEGRIWVMGDHRQDSLDSRYHQNLHNGTVSVDDVVGRAIVIAWPINRWTTLPVPSTFDQPGLGAAAAMAPRPWGSPVRCRSSCGAAAD</sequence>
<keyword evidence="5 6" id="KW-0378">Hydrolase</keyword>
<evidence type="ECO:0000256" key="2">
    <source>
        <dbReference type="ARBA" id="ARBA00004401"/>
    </source>
</evidence>
<evidence type="ECO:0000256" key="3">
    <source>
        <dbReference type="ARBA" id="ARBA00009370"/>
    </source>
</evidence>
<reference evidence="9 10" key="1">
    <citation type="journal article" date="2020" name="Int. J. Syst. Evol. Microbiol.">
        <title>Reclassification of Streptomyces castelarensis and Streptomyces sporoclivatus as later heterotypic synonyms of Streptomyces antimycoticus.</title>
        <authorList>
            <person name="Komaki H."/>
            <person name="Tamura T."/>
        </authorList>
    </citation>
    <scope>NUCLEOTIDE SEQUENCE [LARGE SCALE GENOMIC DNA]</scope>
    <source>
        <strain evidence="9 10">NBRC 13459</strain>
    </source>
</reference>
<evidence type="ECO:0000313" key="9">
    <source>
        <dbReference type="EMBL" id="GDY56996.1"/>
    </source>
</evidence>
<dbReference type="Proteomes" id="UP000301309">
    <property type="component" value="Unassembled WGS sequence"/>
</dbReference>
<dbReference type="GO" id="GO:0005886">
    <property type="term" value="C:plasma membrane"/>
    <property type="evidence" value="ECO:0007669"/>
    <property type="project" value="UniProtKB-SubCell"/>
</dbReference>
<keyword evidence="6" id="KW-0812">Transmembrane</keyword>
<protein>
    <recommendedName>
        <fullName evidence="4 6">Signal peptidase I</fullName>
        <ecNumber evidence="4 6">3.4.21.89</ecNumber>
    </recommendedName>
</protein>
<feature type="region of interest" description="Disordered" evidence="7">
    <location>
        <begin position="573"/>
        <end position="676"/>
    </location>
</feature>
<evidence type="ECO:0000256" key="4">
    <source>
        <dbReference type="ARBA" id="ARBA00013208"/>
    </source>
</evidence>
<dbReference type="Pfam" id="PF10502">
    <property type="entry name" value="Peptidase_S26"/>
    <property type="match status" value="3"/>
</dbReference>
<gene>
    <name evidence="9" type="ORF">SVIO_076190</name>
</gene>
<dbReference type="InterPro" id="IPR036286">
    <property type="entry name" value="LexA/Signal_pep-like_sf"/>
</dbReference>
<evidence type="ECO:0000256" key="7">
    <source>
        <dbReference type="SAM" id="MobiDB-lite"/>
    </source>
</evidence>
<dbReference type="InterPro" id="IPR019758">
    <property type="entry name" value="Pept_S26A_signal_pept_1_CS"/>
</dbReference>
<dbReference type="GO" id="GO:0006465">
    <property type="term" value="P:signal peptide processing"/>
    <property type="evidence" value="ECO:0007669"/>
    <property type="project" value="InterPro"/>
</dbReference>
<feature type="domain" description="Peptidase S26" evidence="8">
    <location>
        <begin position="66"/>
        <end position="221"/>
    </location>
</feature>
<comment type="caution">
    <text evidence="9">The sequence shown here is derived from an EMBL/GenBank/DDBJ whole genome shotgun (WGS) entry which is preliminary data.</text>
</comment>
<dbReference type="GO" id="GO:0009003">
    <property type="term" value="F:signal peptidase activity"/>
    <property type="evidence" value="ECO:0007669"/>
    <property type="project" value="UniProtKB-EC"/>
</dbReference>
<dbReference type="InterPro" id="IPR019533">
    <property type="entry name" value="Peptidase_S26"/>
</dbReference>
<feature type="region of interest" description="Disordered" evidence="7">
    <location>
        <begin position="519"/>
        <end position="538"/>
    </location>
</feature>
<dbReference type="EMBL" id="BJHW01000001">
    <property type="protein sequence ID" value="GDY56996.1"/>
    <property type="molecule type" value="Genomic_DNA"/>
</dbReference>
<keyword evidence="6" id="KW-0645">Protease</keyword>
<dbReference type="PANTHER" id="PTHR43390:SF1">
    <property type="entry name" value="CHLOROPLAST PROCESSING PEPTIDASE"/>
    <property type="match status" value="1"/>
</dbReference>
<evidence type="ECO:0000256" key="1">
    <source>
        <dbReference type="ARBA" id="ARBA00000677"/>
    </source>
</evidence>
<feature type="domain" description="Peptidase S26" evidence="8">
    <location>
        <begin position="685"/>
        <end position="878"/>
    </location>
</feature>
<feature type="compositionally biased region" description="Basic and acidic residues" evidence="7">
    <location>
        <begin position="594"/>
        <end position="603"/>
    </location>
</feature>
<feature type="compositionally biased region" description="Low complexity" evidence="7">
    <location>
        <begin position="643"/>
        <end position="663"/>
    </location>
</feature>
<comment type="subcellular location">
    <subcellularLocation>
        <location evidence="2">Cell membrane</location>
        <topology evidence="2">Single-pass type II membrane protein</topology>
    </subcellularLocation>
    <subcellularLocation>
        <location evidence="6">Membrane</location>
        <topology evidence="6">Single-pass type II membrane protein</topology>
    </subcellularLocation>
</comment>
<comment type="catalytic activity">
    <reaction evidence="1 6">
        <text>Cleavage of hydrophobic, N-terminal signal or leader sequences from secreted and periplasmic proteins.</text>
        <dbReference type="EC" id="3.4.21.89"/>
    </reaction>
</comment>
<dbReference type="Gene3D" id="2.10.109.10">
    <property type="entry name" value="Umud Fragment, subunit A"/>
    <property type="match status" value="3"/>
</dbReference>
<dbReference type="NCBIfam" id="TIGR02227">
    <property type="entry name" value="sigpep_I_bact"/>
    <property type="match status" value="3"/>
</dbReference>
<feature type="compositionally biased region" description="Basic and acidic residues" evidence="7">
    <location>
        <begin position="281"/>
        <end position="290"/>
    </location>
</feature>
<evidence type="ECO:0000259" key="8">
    <source>
        <dbReference type="Pfam" id="PF10502"/>
    </source>
</evidence>
<dbReference type="AlphaFoldDB" id="A0A4D4LCR6"/>
<feature type="transmembrane region" description="Helical" evidence="6">
    <location>
        <begin position="686"/>
        <end position="708"/>
    </location>
</feature>
<organism evidence="9 10">
    <name type="scientific">Streptomyces violaceusniger</name>
    <dbReference type="NCBI Taxonomy" id="68280"/>
    <lineage>
        <taxon>Bacteria</taxon>
        <taxon>Bacillati</taxon>
        <taxon>Actinomycetota</taxon>
        <taxon>Actinomycetes</taxon>
        <taxon>Kitasatosporales</taxon>
        <taxon>Streptomycetaceae</taxon>
        <taxon>Streptomyces</taxon>
        <taxon>Streptomyces violaceusniger group</taxon>
    </lineage>
</organism>
<dbReference type="SUPFAM" id="SSF51306">
    <property type="entry name" value="LexA/Signal peptidase"/>
    <property type="match status" value="3"/>
</dbReference>